<dbReference type="InterPro" id="IPR008988">
    <property type="entry name" value="Transcriptional_repressor_C"/>
</dbReference>
<name>A0ABW4LBD2_9MICO</name>
<organism evidence="3 4">
    <name type="scientific">Amnibacterium endophyticum</name>
    <dbReference type="NCBI Taxonomy" id="2109337"/>
    <lineage>
        <taxon>Bacteria</taxon>
        <taxon>Bacillati</taxon>
        <taxon>Actinomycetota</taxon>
        <taxon>Actinomycetes</taxon>
        <taxon>Micrococcales</taxon>
        <taxon>Microbacteriaceae</taxon>
        <taxon>Amnibacterium</taxon>
    </lineage>
</organism>
<sequence>MSLHAARLHERAIPSAAARHEDGSLADLPCGRCSVVTGLSAAAPGAVVRRLFDLGFVPGAEVEAIRRAPMGDPLIVTVAGYEIALRREQARLIDVSPAA</sequence>
<gene>
    <name evidence="3" type="ORF">ACFSBI_03500</name>
</gene>
<proteinExistence type="predicted"/>
<reference evidence="4" key="1">
    <citation type="journal article" date="2019" name="Int. J. Syst. Evol. Microbiol.">
        <title>The Global Catalogue of Microorganisms (GCM) 10K type strain sequencing project: providing services to taxonomists for standard genome sequencing and annotation.</title>
        <authorList>
            <consortium name="The Broad Institute Genomics Platform"/>
            <consortium name="The Broad Institute Genome Sequencing Center for Infectious Disease"/>
            <person name="Wu L."/>
            <person name="Ma J."/>
        </authorList>
    </citation>
    <scope>NUCLEOTIDE SEQUENCE [LARGE SCALE GENOMIC DNA]</scope>
    <source>
        <strain evidence="4">CGMCC 1.12471</strain>
    </source>
</reference>
<keyword evidence="4" id="KW-1185">Reference proteome</keyword>
<keyword evidence="1" id="KW-0408">Iron</keyword>
<dbReference type="RefSeq" id="WP_377932073.1">
    <property type="nucleotide sequence ID" value="NZ_JBHUEA010000003.1"/>
</dbReference>
<dbReference type="Proteomes" id="UP001597347">
    <property type="component" value="Unassembled WGS sequence"/>
</dbReference>
<evidence type="ECO:0000313" key="4">
    <source>
        <dbReference type="Proteomes" id="UP001597347"/>
    </source>
</evidence>
<dbReference type="Pfam" id="PF04023">
    <property type="entry name" value="FeoA"/>
    <property type="match status" value="1"/>
</dbReference>
<protein>
    <submittedName>
        <fullName evidence="3">Ferrous iron transport protein A</fullName>
    </submittedName>
</protein>
<evidence type="ECO:0000313" key="3">
    <source>
        <dbReference type="EMBL" id="MFD1720602.1"/>
    </source>
</evidence>
<feature type="domain" description="Ferrous iron transporter FeoA-like" evidence="2">
    <location>
        <begin position="23"/>
        <end position="97"/>
    </location>
</feature>
<dbReference type="SUPFAM" id="SSF50037">
    <property type="entry name" value="C-terminal domain of transcriptional repressors"/>
    <property type="match status" value="1"/>
</dbReference>
<dbReference type="EMBL" id="JBHUEA010000003">
    <property type="protein sequence ID" value="MFD1720602.1"/>
    <property type="molecule type" value="Genomic_DNA"/>
</dbReference>
<dbReference type="InterPro" id="IPR052713">
    <property type="entry name" value="FeoA"/>
</dbReference>
<dbReference type="SMART" id="SM00899">
    <property type="entry name" value="FeoA"/>
    <property type="match status" value="1"/>
</dbReference>
<evidence type="ECO:0000259" key="2">
    <source>
        <dbReference type="SMART" id="SM00899"/>
    </source>
</evidence>
<comment type="caution">
    <text evidence="3">The sequence shown here is derived from an EMBL/GenBank/DDBJ whole genome shotgun (WGS) entry which is preliminary data.</text>
</comment>
<dbReference type="PANTHER" id="PTHR42954:SF2">
    <property type="entry name" value="FE(2+) TRANSPORT PROTEIN A"/>
    <property type="match status" value="1"/>
</dbReference>
<dbReference type="Gene3D" id="2.30.30.90">
    <property type="match status" value="1"/>
</dbReference>
<dbReference type="InterPro" id="IPR007167">
    <property type="entry name" value="Fe-transptr_FeoA-like"/>
</dbReference>
<dbReference type="InterPro" id="IPR038157">
    <property type="entry name" value="FeoA_core_dom"/>
</dbReference>
<accession>A0ABW4LBD2</accession>
<evidence type="ECO:0000256" key="1">
    <source>
        <dbReference type="ARBA" id="ARBA00023004"/>
    </source>
</evidence>
<dbReference type="PANTHER" id="PTHR42954">
    <property type="entry name" value="FE(2+) TRANSPORT PROTEIN A"/>
    <property type="match status" value="1"/>
</dbReference>